<comment type="caution">
    <text evidence="6">The sequence shown here is derived from an EMBL/GenBank/DDBJ whole genome shotgun (WGS) entry which is preliminary data.</text>
</comment>
<evidence type="ECO:0000313" key="6">
    <source>
        <dbReference type="EMBL" id="RZS96931.1"/>
    </source>
</evidence>
<dbReference type="Pfam" id="PF08281">
    <property type="entry name" value="Sigma70_r4_2"/>
    <property type="match status" value="1"/>
</dbReference>
<dbReference type="InterPro" id="IPR013249">
    <property type="entry name" value="RNA_pol_sigma70_r4_t2"/>
</dbReference>
<dbReference type="EMBL" id="SGXG01000001">
    <property type="protein sequence ID" value="RZS96931.1"/>
    <property type="molecule type" value="Genomic_DNA"/>
</dbReference>
<dbReference type="InterPro" id="IPR013325">
    <property type="entry name" value="RNA_pol_sigma_r2"/>
</dbReference>
<dbReference type="AlphaFoldDB" id="A0A4Q7P9S7"/>
<accession>A0A4Q7P9S7</accession>
<dbReference type="InterPro" id="IPR013324">
    <property type="entry name" value="RNA_pol_sigma_r3/r4-like"/>
</dbReference>
<sequence>MSPDPSHNLNQLSDHQAWEMLRSGDVKGLEVIYRIFSAELFRFGMSLVQDDALVLDSIHELFLDLWRYQKNLSEPENLKLYLFRSLSNKIKRAKKSQAKQPKVGFTGKEDLFSIGSAEDEWISRQQDEDLKRRLANGIENLPLRQKEIIQYLFFEKLSYEECSKILEINLRSVYTLAWKAIKSLKKHLGFLWLICLLEILFNFF</sequence>
<dbReference type="NCBIfam" id="TIGR02937">
    <property type="entry name" value="sigma70-ECF"/>
    <property type="match status" value="1"/>
</dbReference>
<keyword evidence="2" id="KW-0805">Transcription regulation</keyword>
<dbReference type="Proteomes" id="UP000292209">
    <property type="component" value="Unassembled WGS sequence"/>
</dbReference>
<dbReference type="OrthoDB" id="9150024at2"/>
<dbReference type="InterPro" id="IPR014284">
    <property type="entry name" value="RNA_pol_sigma-70_dom"/>
</dbReference>
<dbReference type="Gene3D" id="1.10.10.10">
    <property type="entry name" value="Winged helix-like DNA-binding domain superfamily/Winged helix DNA-binding domain"/>
    <property type="match status" value="1"/>
</dbReference>
<dbReference type="SUPFAM" id="SSF88946">
    <property type="entry name" value="Sigma2 domain of RNA polymerase sigma factors"/>
    <property type="match status" value="1"/>
</dbReference>
<evidence type="ECO:0000313" key="7">
    <source>
        <dbReference type="Proteomes" id="UP000292209"/>
    </source>
</evidence>
<name>A0A4Q7P9S7_9BACT</name>
<dbReference type="CDD" id="cd06171">
    <property type="entry name" value="Sigma70_r4"/>
    <property type="match status" value="1"/>
</dbReference>
<dbReference type="InterPro" id="IPR036388">
    <property type="entry name" value="WH-like_DNA-bd_sf"/>
</dbReference>
<protein>
    <submittedName>
        <fullName evidence="6">RNA polymerase sigma factor (Sigma-70 family)</fullName>
    </submittedName>
</protein>
<dbReference type="PANTHER" id="PTHR43133">
    <property type="entry name" value="RNA POLYMERASE ECF-TYPE SIGMA FACTO"/>
    <property type="match status" value="1"/>
</dbReference>
<evidence type="ECO:0000256" key="4">
    <source>
        <dbReference type="ARBA" id="ARBA00023163"/>
    </source>
</evidence>
<evidence type="ECO:0000256" key="1">
    <source>
        <dbReference type="ARBA" id="ARBA00010641"/>
    </source>
</evidence>
<reference evidence="6 7" key="1">
    <citation type="submission" date="2019-02" db="EMBL/GenBank/DDBJ databases">
        <title>Genomic Encyclopedia of Archaeal and Bacterial Type Strains, Phase II (KMG-II): from individual species to whole genera.</title>
        <authorList>
            <person name="Goeker M."/>
        </authorList>
    </citation>
    <scope>NUCLEOTIDE SEQUENCE [LARGE SCALE GENOMIC DNA]</scope>
    <source>
        <strain evidence="6 7">DSM 21411</strain>
    </source>
</reference>
<dbReference type="Gene3D" id="1.10.1740.10">
    <property type="match status" value="1"/>
</dbReference>
<comment type="similarity">
    <text evidence="1">Belongs to the sigma-70 factor family. ECF subfamily.</text>
</comment>
<dbReference type="GO" id="GO:0016987">
    <property type="term" value="F:sigma factor activity"/>
    <property type="evidence" value="ECO:0007669"/>
    <property type="project" value="UniProtKB-KW"/>
</dbReference>
<dbReference type="InterPro" id="IPR039425">
    <property type="entry name" value="RNA_pol_sigma-70-like"/>
</dbReference>
<evidence type="ECO:0000256" key="2">
    <source>
        <dbReference type="ARBA" id="ARBA00023015"/>
    </source>
</evidence>
<keyword evidence="7" id="KW-1185">Reference proteome</keyword>
<keyword evidence="4" id="KW-0804">Transcription</keyword>
<dbReference type="SUPFAM" id="SSF88659">
    <property type="entry name" value="Sigma3 and sigma4 domains of RNA polymerase sigma factors"/>
    <property type="match status" value="1"/>
</dbReference>
<evidence type="ECO:0000256" key="3">
    <source>
        <dbReference type="ARBA" id="ARBA00023082"/>
    </source>
</evidence>
<dbReference type="GO" id="GO:0006352">
    <property type="term" value="P:DNA-templated transcription initiation"/>
    <property type="evidence" value="ECO:0007669"/>
    <property type="project" value="InterPro"/>
</dbReference>
<dbReference type="GO" id="GO:0003677">
    <property type="term" value="F:DNA binding"/>
    <property type="evidence" value="ECO:0007669"/>
    <property type="project" value="InterPro"/>
</dbReference>
<keyword evidence="3" id="KW-0731">Sigma factor</keyword>
<evidence type="ECO:0000259" key="5">
    <source>
        <dbReference type="Pfam" id="PF08281"/>
    </source>
</evidence>
<dbReference type="PANTHER" id="PTHR43133:SF46">
    <property type="entry name" value="RNA POLYMERASE SIGMA-70 FACTOR ECF SUBFAMILY"/>
    <property type="match status" value="1"/>
</dbReference>
<feature type="domain" description="RNA polymerase sigma factor 70 region 4 type 2" evidence="5">
    <location>
        <begin position="133"/>
        <end position="182"/>
    </location>
</feature>
<proteinExistence type="inferred from homology"/>
<organism evidence="6 7">
    <name type="scientific">Cecembia calidifontis</name>
    <dbReference type="NCBI Taxonomy" id="1187080"/>
    <lineage>
        <taxon>Bacteria</taxon>
        <taxon>Pseudomonadati</taxon>
        <taxon>Bacteroidota</taxon>
        <taxon>Cytophagia</taxon>
        <taxon>Cytophagales</taxon>
        <taxon>Cyclobacteriaceae</taxon>
        <taxon>Cecembia</taxon>
    </lineage>
</organism>
<gene>
    <name evidence="6" type="ORF">BC751_2526</name>
</gene>